<dbReference type="Gene3D" id="3.50.50.60">
    <property type="entry name" value="FAD/NAD(P)-binding domain"/>
    <property type="match status" value="1"/>
</dbReference>
<evidence type="ECO:0000313" key="7">
    <source>
        <dbReference type="EMBL" id="QFZ86133.1"/>
    </source>
</evidence>
<dbReference type="Proteomes" id="UP000326780">
    <property type="component" value="Chromosome"/>
</dbReference>
<feature type="domain" description="FAD-binding" evidence="6">
    <location>
        <begin position="7"/>
        <end position="348"/>
    </location>
</feature>
<dbReference type="Pfam" id="PF01494">
    <property type="entry name" value="FAD_binding_3"/>
    <property type="match status" value="1"/>
</dbReference>
<proteinExistence type="predicted"/>
<dbReference type="InterPro" id="IPR050493">
    <property type="entry name" value="FAD-dep_Monooxygenase_BioMet"/>
</dbReference>
<comment type="cofactor">
    <cofactor evidence="1">
        <name>FAD</name>
        <dbReference type="ChEBI" id="CHEBI:57692"/>
    </cofactor>
</comment>
<dbReference type="SUPFAM" id="SSF51905">
    <property type="entry name" value="FAD/NAD(P)-binding domain"/>
    <property type="match status" value="1"/>
</dbReference>
<evidence type="ECO:0000256" key="2">
    <source>
        <dbReference type="ARBA" id="ARBA00022630"/>
    </source>
</evidence>
<dbReference type="PRINTS" id="PR00420">
    <property type="entry name" value="RNGMNOXGNASE"/>
</dbReference>
<dbReference type="EMBL" id="CP045644">
    <property type="protein sequence ID" value="QFZ86133.1"/>
    <property type="molecule type" value="Genomic_DNA"/>
</dbReference>
<dbReference type="GO" id="GO:0004497">
    <property type="term" value="F:monooxygenase activity"/>
    <property type="evidence" value="ECO:0007669"/>
    <property type="project" value="UniProtKB-KW"/>
</dbReference>
<keyword evidence="3" id="KW-0274">FAD</keyword>
<keyword evidence="5" id="KW-0503">Monooxygenase</keyword>
<sequence>MHTSESTIGIVGAGIGGLVTAIALRRAGHDVVVFEQARQFARVGADINLTPNAVRALDGLGVGDAARVTAARPSHRISRTYDSGEETSRLEMADSAEQRYGAPQLTIHRADLLAALADMFPAERVALGKRAETIAADDQGVTLSFSDGTSARVGVLIGADGIHSGVRTAMFGAESPRFTGIVAYRAVVPAERVAGVPNLGAFTKWWGPNPQSQIVTFPLNRGKDIFIFATTPQDTWHLESWTAPGSVDELREQYVAYHPEARALLDACDTVLKTALYERDPMPAWAQGRMALLGDAAHPMLPFMAQGAGMAIEDAVVLSRHLDGVAMADIPAALQGYQTARIERASQVQLGSRGNNWLREGGNADWVYAYDAWAVPLGVPAQGAVAASAAATA</sequence>
<protein>
    <submittedName>
        <fullName evidence="7">NAD(P)-binding protein</fullName>
    </submittedName>
</protein>
<organism evidence="7 8">
    <name type="scientific">Variovorax paradoxus</name>
    <dbReference type="NCBI Taxonomy" id="34073"/>
    <lineage>
        <taxon>Bacteria</taxon>
        <taxon>Pseudomonadati</taxon>
        <taxon>Pseudomonadota</taxon>
        <taxon>Betaproteobacteria</taxon>
        <taxon>Burkholderiales</taxon>
        <taxon>Comamonadaceae</taxon>
        <taxon>Variovorax</taxon>
    </lineage>
</organism>
<accession>A0A5Q0M9P0</accession>
<dbReference type="GO" id="GO:0071949">
    <property type="term" value="F:FAD binding"/>
    <property type="evidence" value="ECO:0007669"/>
    <property type="project" value="InterPro"/>
</dbReference>
<dbReference type="PANTHER" id="PTHR13789:SF318">
    <property type="entry name" value="GERANYLGERANYL DIPHOSPHATE REDUCTASE"/>
    <property type="match status" value="1"/>
</dbReference>
<keyword evidence="2" id="KW-0285">Flavoprotein</keyword>
<evidence type="ECO:0000256" key="1">
    <source>
        <dbReference type="ARBA" id="ARBA00001974"/>
    </source>
</evidence>
<gene>
    <name evidence="7" type="ORF">GFK26_26885</name>
</gene>
<dbReference type="PANTHER" id="PTHR13789">
    <property type="entry name" value="MONOOXYGENASE"/>
    <property type="match status" value="1"/>
</dbReference>
<dbReference type="SUPFAM" id="SSF54373">
    <property type="entry name" value="FAD-linked reductases, C-terminal domain"/>
    <property type="match status" value="1"/>
</dbReference>
<evidence type="ECO:0000256" key="4">
    <source>
        <dbReference type="ARBA" id="ARBA00023002"/>
    </source>
</evidence>
<evidence type="ECO:0000256" key="5">
    <source>
        <dbReference type="ARBA" id="ARBA00023033"/>
    </source>
</evidence>
<keyword evidence="4" id="KW-0560">Oxidoreductase</keyword>
<dbReference type="InterPro" id="IPR002938">
    <property type="entry name" value="FAD-bd"/>
</dbReference>
<dbReference type="AlphaFoldDB" id="A0A5Q0M9P0"/>
<reference evidence="7 8" key="1">
    <citation type="submission" date="2019-10" db="EMBL/GenBank/DDBJ databases">
        <title>Complete genome sequence of Variovorax paradoxus 5C-2.</title>
        <authorList>
            <person name="Gogoleva N.E."/>
            <person name="Balkin A.S."/>
        </authorList>
    </citation>
    <scope>NUCLEOTIDE SEQUENCE [LARGE SCALE GENOMIC DNA]</scope>
    <source>
        <strain evidence="7 8">5C-2</strain>
    </source>
</reference>
<name>A0A5Q0M9P0_VARPD</name>
<evidence type="ECO:0000259" key="6">
    <source>
        <dbReference type="Pfam" id="PF01494"/>
    </source>
</evidence>
<evidence type="ECO:0000256" key="3">
    <source>
        <dbReference type="ARBA" id="ARBA00022827"/>
    </source>
</evidence>
<dbReference type="InterPro" id="IPR036188">
    <property type="entry name" value="FAD/NAD-bd_sf"/>
</dbReference>
<evidence type="ECO:0000313" key="8">
    <source>
        <dbReference type="Proteomes" id="UP000326780"/>
    </source>
</evidence>
<dbReference type="RefSeq" id="WP_153284632.1">
    <property type="nucleotide sequence ID" value="NZ_CP045644.1"/>
</dbReference>